<name>A0A2J8L6F9_PANTR</name>
<evidence type="ECO:0000313" key="1">
    <source>
        <dbReference type="EMBL" id="PNI42843.1"/>
    </source>
</evidence>
<comment type="caution">
    <text evidence="1">The sequence shown here is derived from an EMBL/GenBank/DDBJ whole genome shotgun (WGS) entry which is preliminary data.</text>
</comment>
<sequence>MWLGTSGKSGLPGHCLENPLQECHPAQLEEWALKGLGWTLTSAT</sequence>
<reference evidence="1 2" key="1">
    <citation type="submission" date="2017-12" db="EMBL/GenBank/DDBJ databases">
        <title>High-resolution comparative analysis of great ape genomes.</title>
        <authorList>
            <person name="Pollen A."/>
            <person name="Hastie A."/>
            <person name="Hormozdiari F."/>
            <person name="Dougherty M."/>
            <person name="Liu R."/>
            <person name="Chaisson M."/>
            <person name="Hoppe E."/>
            <person name="Hill C."/>
            <person name="Pang A."/>
            <person name="Hillier L."/>
            <person name="Baker C."/>
            <person name="Armstrong J."/>
            <person name="Shendure J."/>
            <person name="Paten B."/>
            <person name="Wilson R."/>
            <person name="Chao H."/>
            <person name="Schneider V."/>
            <person name="Ventura M."/>
            <person name="Kronenberg Z."/>
            <person name="Murali S."/>
            <person name="Gordon D."/>
            <person name="Cantsilieris S."/>
            <person name="Munson K."/>
            <person name="Nelson B."/>
            <person name="Raja A."/>
            <person name="Underwood J."/>
            <person name="Diekhans M."/>
            <person name="Fiddes I."/>
            <person name="Haussler D."/>
            <person name="Eichler E."/>
        </authorList>
    </citation>
    <scope>NUCLEOTIDE SEQUENCE [LARGE SCALE GENOMIC DNA]</scope>
    <source>
        <strain evidence="1">Yerkes chimp pedigree #C0471</strain>
    </source>
</reference>
<protein>
    <submittedName>
        <fullName evidence="1">ZNF774 isoform 2</fullName>
    </submittedName>
</protein>
<accession>A0A2J8L6F9</accession>
<evidence type="ECO:0000313" key="2">
    <source>
        <dbReference type="Proteomes" id="UP000236370"/>
    </source>
</evidence>
<proteinExistence type="predicted"/>
<organism evidence="1 2">
    <name type="scientific">Pan troglodytes</name>
    <name type="common">Chimpanzee</name>
    <dbReference type="NCBI Taxonomy" id="9598"/>
    <lineage>
        <taxon>Eukaryota</taxon>
        <taxon>Metazoa</taxon>
        <taxon>Chordata</taxon>
        <taxon>Craniata</taxon>
        <taxon>Vertebrata</taxon>
        <taxon>Euteleostomi</taxon>
        <taxon>Mammalia</taxon>
        <taxon>Eutheria</taxon>
        <taxon>Euarchontoglires</taxon>
        <taxon>Primates</taxon>
        <taxon>Haplorrhini</taxon>
        <taxon>Catarrhini</taxon>
        <taxon>Hominidae</taxon>
        <taxon>Pan</taxon>
    </lineage>
</organism>
<dbReference type="Proteomes" id="UP000236370">
    <property type="component" value="Unassembled WGS sequence"/>
</dbReference>
<dbReference type="EMBL" id="NBAG03000308">
    <property type="protein sequence ID" value="PNI42843.1"/>
    <property type="molecule type" value="Genomic_DNA"/>
</dbReference>
<dbReference type="AlphaFoldDB" id="A0A2J8L6F9"/>
<gene>
    <name evidence="1" type="ORF">CK820_G0032341</name>
</gene>